<dbReference type="CDD" id="cd00093">
    <property type="entry name" value="HTH_XRE"/>
    <property type="match status" value="1"/>
</dbReference>
<dbReference type="RefSeq" id="WP_054732303.1">
    <property type="nucleotide sequence ID" value="NZ_AZFZ01000002.1"/>
</dbReference>
<sequence length="208" mass="24168">MQIGDKLRQLRNQHNLTQQELADTLHLSRKTISGWETGRSYPDINSLIQISELFHVPTDDLLKDNHMLKHYAEQTKLNKKDVKIERVTYVINIVMLILGYVQMFHFGGMHSPFITLFLLINMIMFISHYSNWESFKRKAKLAATIIAFFVFLALNILTIPFNDHFIGHLAKNDNIQNVGMATGEFVLILLITLSLTLVVFFRVKHRKD</sequence>
<evidence type="ECO:0000313" key="4">
    <source>
        <dbReference type="EMBL" id="KRM45761.1"/>
    </source>
</evidence>
<accession>A0A0R1YTY7</accession>
<feature type="transmembrane region" description="Helical" evidence="2">
    <location>
        <begin position="181"/>
        <end position="203"/>
    </location>
</feature>
<dbReference type="GO" id="GO:0003677">
    <property type="term" value="F:DNA binding"/>
    <property type="evidence" value="ECO:0007669"/>
    <property type="project" value="UniProtKB-KW"/>
</dbReference>
<reference evidence="4 5" key="1">
    <citation type="journal article" date="2015" name="Genome Announc.">
        <title>Expanding the biotechnology potential of lactobacilli through comparative genomics of 213 strains and associated genera.</title>
        <authorList>
            <person name="Sun Z."/>
            <person name="Harris H.M."/>
            <person name="McCann A."/>
            <person name="Guo C."/>
            <person name="Argimon S."/>
            <person name="Zhang W."/>
            <person name="Yang X."/>
            <person name="Jeffery I.B."/>
            <person name="Cooney J.C."/>
            <person name="Kagawa T.F."/>
            <person name="Liu W."/>
            <person name="Song Y."/>
            <person name="Salvetti E."/>
            <person name="Wrobel A."/>
            <person name="Rasinkangas P."/>
            <person name="Parkhill J."/>
            <person name="Rea M.C."/>
            <person name="O'Sullivan O."/>
            <person name="Ritari J."/>
            <person name="Douillard F.P."/>
            <person name="Paul Ross R."/>
            <person name="Yang R."/>
            <person name="Briner A.E."/>
            <person name="Felis G.E."/>
            <person name="de Vos W.M."/>
            <person name="Barrangou R."/>
            <person name="Klaenhammer T.R."/>
            <person name="Caufield P.W."/>
            <person name="Cui Y."/>
            <person name="Zhang H."/>
            <person name="O'Toole P.W."/>
        </authorList>
    </citation>
    <scope>NUCLEOTIDE SEQUENCE [LARGE SCALE GENOMIC DNA]</scope>
    <source>
        <strain evidence="4 5">DSM 18390</strain>
    </source>
</reference>
<dbReference type="SMART" id="SM00530">
    <property type="entry name" value="HTH_XRE"/>
    <property type="match status" value="1"/>
</dbReference>
<dbReference type="PANTHER" id="PTHR46558">
    <property type="entry name" value="TRACRIPTIONAL REGULATORY PROTEIN-RELATED-RELATED"/>
    <property type="match status" value="1"/>
</dbReference>
<feature type="domain" description="HTH cro/C1-type" evidence="3">
    <location>
        <begin position="7"/>
        <end position="61"/>
    </location>
</feature>
<name>A0A0R1YTY7_9LACO</name>
<evidence type="ECO:0000259" key="3">
    <source>
        <dbReference type="PROSITE" id="PS50943"/>
    </source>
</evidence>
<evidence type="ECO:0000256" key="1">
    <source>
        <dbReference type="ARBA" id="ARBA00023125"/>
    </source>
</evidence>
<comment type="caution">
    <text evidence="4">The sequence shown here is derived from an EMBL/GenBank/DDBJ whole genome shotgun (WGS) entry which is preliminary data.</text>
</comment>
<evidence type="ECO:0000256" key="2">
    <source>
        <dbReference type="SAM" id="Phobius"/>
    </source>
</evidence>
<dbReference type="PANTHER" id="PTHR46558:SF11">
    <property type="entry name" value="HTH-TYPE TRANSCRIPTIONAL REGULATOR XRE"/>
    <property type="match status" value="1"/>
</dbReference>
<dbReference type="AlphaFoldDB" id="A0A0R1YTY7"/>
<evidence type="ECO:0000313" key="5">
    <source>
        <dbReference type="Proteomes" id="UP000051010"/>
    </source>
</evidence>
<dbReference type="PATRIC" id="fig|1423786.4.peg.1000"/>
<protein>
    <submittedName>
        <fullName evidence="4">DNA-binding helix-turn-helix protein</fullName>
    </submittedName>
</protein>
<dbReference type="InterPro" id="IPR001387">
    <property type="entry name" value="Cro/C1-type_HTH"/>
</dbReference>
<dbReference type="PROSITE" id="PS50943">
    <property type="entry name" value="HTH_CROC1"/>
    <property type="match status" value="1"/>
</dbReference>
<keyword evidence="1 4" id="KW-0238">DNA-binding</keyword>
<proteinExistence type="predicted"/>
<dbReference type="Gene3D" id="1.10.260.40">
    <property type="entry name" value="lambda repressor-like DNA-binding domains"/>
    <property type="match status" value="1"/>
</dbReference>
<organism evidence="4 5">
    <name type="scientific">Lentilactobacillus parafarraginis DSM 18390 = JCM 14109</name>
    <dbReference type="NCBI Taxonomy" id="1423786"/>
    <lineage>
        <taxon>Bacteria</taxon>
        <taxon>Bacillati</taxon>
        <taxon>Bacillota</taxon>
        <taxon>Bacilli</taxon>
        <taxon>Lactobacillales</taxon>
        <taxon>Lactobacillaceae</taxon>
        <taxon>Lentilactobacillus</taxon>
    </lineage>
</organism>
<dbReference type="Proteomes" id="UP000051010">
    <property type="component" value="Unassembled WGS sequence"/>
</dbReference>
<keyword evidence="2" id="KW-0472">Membrane</keyword>
<dbReference type="SUPFAM" id="SSF47413">
    <property type="entry name" value="lambda repressor-like DNA-binding domains"/>
    <property type="match status" value="1"/>
</dbReference>
<keyword evidence="2" id="KW-1133">Transmembrane helix</keyword>
<keyword evidence="2" id="KW-0812">Transmembrane</keyword>
<feature type="transmembrane region" description="Helical" evidence="2">
    <location>
        <begin position="87"/>
        <end position="106"/>
    </location>
</feature>
<feature type="transmembrane region" description="Helical" evidence="2">
    <location>
        <begin position="141"/>
        <end position="161"/>
    </location>
</feature>
<gene>
    <name evidence="4" type="ORF">FD47_GL000948</name>
</gene>
<dbReference type="EMBL" id="AZFZ01000002">
    <property type="protein sequence ID" value="KRM45761.1"/>
    <property type="molecule type" value="Genomic_DNA"/>
</dbReference>
<dbReference type="Pfam" id="PF01381">
    <property type="entry name" value="HTH_3"/>
    <property type="match status" value="1"/>
</dbReference>
<feature type="transmembrane region" description="Helical" evidence="2">
    <location>
        <begin position="112"/>
        <end position="129"/>
    </location>
</feature>
<dbReference type="InterPro" id="IPR010982">
    <property type="entry name" value="Lambda_DNA-bd_dom_sf"/>
</dbReference>